<feature type="region of interest" description="Disordered" evidence="1">
    <location>
        <begin position="243"/>
        <end position="281"/>
    </location>
</feature>
<comment type="caution">
    <text evidence="4">The sequence shown here is derived from an EMBL/GenBank/DDBJ whole genome shotgun (WGS) entry which is preliminary data.</text>
</comment>
<organism evidence="4 5">
    <name type="scientific">Acuticoccus sediminis</name>
    <dbReference type="NCBI Taxonomy" id="2184697"/>
    <lineage>
        <taxon>Bacteria</taxon>
        <taxon>Pseudomonadati</taxon>
        <taxon>Pseudomonadota</taxon>
        <taxon>Alphaproteobacteria</taxon>
        <taxon>Hyphomicrobiales</taxon>
        <taxon>Amorphaceae</taxon>
        <taxon>Acuticoccus</taxon>
    </lineage>
</organism>
<feature type="transmembrane region" description="Helical" evidence="2">
    <location>
        <begin position="36"/>
        <end position="59"/>
    </location>
</feature>
<keyword evidence="2" id="KW-0812">Transmembrane</keyword>
<dbReference type="PANTHER" id="PTHR30336">
    <property type="entry name" value="INNER MEMBRANE PROTEIN, PROBABLE PERMEASE"/>
    <property type="match status" value="1"/>
</dbReference>
<dbReference type="Pfam" id="PF02698">
    <property type="entry name" value="DUF218"/>
    <property type="match status" value="1"/>
</dbReference>
<evidence type="ECO:0000313" key="5">
    <source>
        <dbReference type="Proteomes" id="UP000249590"/>
    </source>
</evidence>
<evidence type="ECO:0000256" key="2">
    <source>
        <dbReference type="SAM" id="Phobius"/>
    </source>
</evidence>
<dbReference type="InterPro" id="IPR014729">
    <property type="entry name" value="Rossmann-like_a/b/a_fold"/>
</dbReference>
<name>A0A8B2NIH7_9HYPH</name>
<sequence length="281" mass="31014">MGPFEDAFALLKPSNAVYIAALAGFVLMFWRRGLGMTVTGVALVLWGAIAYLPIGRLMTEPLETRFERRNVDRIDGIVLLGGFLGRVEPDPLWTELGRHGGRLVATALLARRFPDAQILITDISEAKSAAAVLIELGVDEDRIMTETRATSTWENARYSYEMMRPDPDKVYALVTSASHMPRSVGVFRTAGWPEMVPVPTDRMSAPWSVWHGVPLDAEDGFADFDWAMREWLALVSYRIMGRTGSLVPGPDPEETPPGKRDAGDERTDPADGRSEDPLTPA</sequence>
<keyword evidence="5" id="KW-1185">Reference proteome</keyword>
<dbReference type="InterPro" id="IPR003848">
    <property type="entry name" value="DUF218"/>
</dbReference>
<dbReference type="PANTHER" id="PTHR30336:SF4">
    <property type="entry name" value="ENVELOPE BIOGENESIS FACTOR ELYC"/>
    <property type="match status" value="1"/>
</dbReference>
<dbReference type="GO" id="GO:0000270">
    <property type="term" value="P:peptidoglycan metabolic process"/>
    <property type="evidence" value="ECO:0007669"/>
    <property type="project" value="TreeGrafter"/>
</dbReference>
<dbReference type="Gene3D" id="3.40.50.620">
    <property type="entry name" value="HUPs"/>
    <property type="match status" value="1"/>
</dbReference>
<proteinExistence type="predicted"/>
<dbReference type="EMBL" id="QHHQ01000008">
    <property type="protein sequence ID" value="RAH97834.1"/>
    <property type="molecule type" value="Genomic_DNA"/>
</dbReference>
<feature type="transmembrane region" description="Helical" evidence="2">
    <location>
        <begin position="7"/>
        <end position="30"/>
    </location>
</feature>
<evidence type="ECO:0000256" key="1">
    <source>
        <dbReference type="SAM" id="MobiDB-lite"/>
    </source>
</evidence>
<evidence type="ECO:0000313" key="4">
    <source>
        <dbReference type="EMBL" id="RAH97834.1"/>
    </source>
</evidence>
<dbReference type="CDD" id="cd06259">
    <property type="entry name" value="YdcF-like"/>
    <property type="match status" value="1"/>
</dbReference>
<gene>
    <name evidence="4" type="ORF">DLJ53_28800</name>
</gene>
<feature type="domain" description="DUF218" evidence="3">
    <location>
        <begin position="75"/>
        <end position="233"/>
    </location>
</feature>
<protein>
    <recommendedName>
        <fullName evidence="3">DUF218 domain-containing protein</fullName>
    </recommendedName>
</protein>
<dbReference type="GO" id="GO:0005886">
    <property type="term" value="C:plasma membrane"/>
    <property type="evidence" value="ECO:0007669"/>
    <property type="project" value="TreeGrafter"/>
</dbReference>
<dbReference type="Proteomes" id="UP000249590">
    <property type="component" value="Unassembled WGS sequence"/>
</dbReference>
<keyword evidence="2" id="KW-1133">Transmembrane helix</keyword>
<dbReference type="OrthoDB" id="9809813at2"/>
<dbReference type="GO" id="GO:0043164">
    <property type="term" value="P:Gram-negative-bacterium-type cell wall biogenesis"/>
    <property type="evidence" value="ECO:0007669"/>
    <property type="project" value="TreeGrafter"/>
</dbReference>
<dbReference type="InterPro" id="IPR051599">
    <property type="entry name" value="Cell_Envelope_Assoc"/>
</dbReference>
<dbReference type="RefSeq" id="WP_111351679.1">
    <property type="nucleotide sequence ID" value="NZ_JAIWKD010000004.1"/>
</dbReference>
<evidence type="ECO:0000259" key="3">
    <source>
        <dbReference type="Pfam" id="PF02698"/>
    </source>
</evidence>
<feature type="compositionally biased region" description="Basic and acidic residues" evidence="1">
    <location>
        <begin position="256"/>
        <end position="281"/>
    </location>
</feature>
<reference evidence="4 5" key="1">
    <citation type="submission" date="2018-05" db="EMBL/GenBank/DDBJ databases">
        <title>Acuticoccus sediminis sp. nov., isolated from deep-sea sediment of Indian Ocean.</title>
        <authorList>
            <person name="Liu X."/>
            <person name="Lai Q."/>
            <person name="Du Y."/>
            <person name="Sun F."/>
            <person name="Zhang X."/>
            <person name="Wang S."/>
            <person name="Shao Z."/>
        </authorList>
    </citation>
    <scope>NUCLEOTIDE SEQUENCE [LARGE SCALE GENOMIC DNA]</scope>
    <source>
        <strain evidence="4 5">PTG4-2</strain>
    </source>
</reference>
<accession>A0A8B2NIH7</accession>
<dbReference type="AlphaFoldDB" id="A0A8B2NIH7"/>
<keyword evidence="2" id="KW-0472">Membrane</keyword>